<comment type="caution">
    <text evidence="2">The sequence shown here is derived from an EMBL/GenBank/DDBJ whole genome shotgun (WGS) entry which is preliminary data.</text>
</comment>
<dbReference type="Proteomes" id="UP001046870">
    <property type="component" value="Chromosome 24"/>
</dbReference>
<evidence type="ECO:0000259" key="1">
    <source>
        <dbReference type="Pfam" id="PF09004"/>
    </source>
</evidence>
<keyword evidence="3" id="KW-1185">Reference proteome</keyword>
<dbReference type="EMBL" id="JAFDVH010000024">
    <property type="protein sequence ID" value="KAG7455453.1"/>
    <property type="molecule type" value="Genomic_DNA"/>
</dbReference>
<feature type="domain" description="Alkylated DNA repair protein AlkB homologue 8 N-terminal" evidence="1">
    <location>
        <begin position="43"/>
        <end position="84"/>
    </location>
</feature>
<accession>A0A9D3PA36</accession>
<evidence type="ECO:0000313" key="3">
    <source>
        <dbReference type="Proteomes" id="UP001046870"/>
    </source>
</evidence>
<dbReference type="GO" id="GO:0016706">
    <property type="term" value="F:2-oxoglutarate-dependent dioxygenase activity"/>
    <property type="evidence" value="ECO:0007669"/>
    <property type="project" value="InterPro"/>
</dbReference>
<evidence type="ECO:0000313" key="2">
    <source>
        <dbReference type="EMBL" id="KAG7455453.1"/>
    </source>
</evidence>
<protein>
    <recommendedName>
        <fullName evidence="1">Alkylated DNA repair protein AlkB homologue 8 N-terminal domain-containing protein</fullName>
    </recommendedName>
</protein>
<dbReference type="InterPro" id="IPR015095">
    <property type="entry name" value="AlkB_hom8_N"/>
</dbReference>
<dbReference type="Pfam" id="PF09004">
    <property type="entry name" value="ALKBH8_N"/>
    <property type="match status" value="1"/>
</dbReference>
<gene>
    <name evidence="2" type="ORF">MATL_G00256770</name>
</gene>
<organism evidence="2 3">
    <name type="scientific">Megalops atlanticus</name>
    <name type="common">Tarpon</name>
    <name type="synonym">Clupea gigantea</name>
    <dbReference type="NCBI Taxonomy" id="7932"/>
    <lineage>
        <taxon>Eukaryota</taxon>
        <taxon>Metazoa</taxon>
        <taxon>Chordata</taxon>
        <taxon>Craniata</taxon>
        <taxon>Vertebrata</taxon>
        <taxon>Euteleostomi</taxon>
        <taxon>Actinopterygii</taxon>
        <taxon>Neopterygii</taxon>
        <taxon>Teleostei</taxon>
        <taxon>Elopiformes</taxon>
        <taxon>Megalopidae</taxon>
        <taxon>Megalops</taxon>
    </lineage>
</organism>
<dbReference type="GO" id="GO:0008168">
    <property type="term" value="F:methyltransferase activity"/>
    <property type="evidence" value="ECO:0007669"/>
    <property type="project" value="InterPro"/>
</dbReference>
<proteinExistence type="predicted"/>
<reference evidence="2" key="1">
    <citation type="submission" date="2021-01" db="EMBL/GenBank/DDBJ databases">
        <authorList>
            <person name="Zahm M."/>
            <person name="Roques C."/>
            <person name="Cabau C."/>
            <person name="Klopp C."/>
            <person name="Donnadieu C."/>
            <person name="Jouanno E."/>
            <person name="Lampietro C."/>
            <person name="Louis A."/>
            <person name="Herpin A."/>
            <person name="Echchiki A."/>
            <person name="Berthelot C."/>
            <person name="Parey E."/>
            <person name="Roest-Crollius H."/>
            <person name="Braasch I."/>
            <person name="Postlethwait J."/>
            <person name="Bobe J."/>
            <person name="Montfort J."/>
            <person name="Bouchez O."/>
            <person name="Begum T."/>
            <person name="Mejri S."/>
            <person name="Adams A."/>
            <person name="Chen W.-J."/>
            <person name="Guiguen Y."/>
        </authorList>
    </citation>
    <scope>NUCLEOTIDE SEQUENCE</scope>
    <source>
        <strain evidence="2">YG-15Mar2019-1</strain>
        <tissue evidence="2">Brain</tissue>
    </source>
</reference>
<dbReference type="AlphaFoldDB" id="A0A9D3PA36"/>
<name>A0A9D3PA36_MEGAT</name>
<sequence>MVVDFRKEKQHPQYASLKIYGTPVERVSSYKYLGVLISEDLSWSELISTVVKKARQRLYHLKRLRKFKISTALQGAFYSATIQSVVTGSITVWHGNSSSQDRKDLSRVICCAEHITRTALPDLQDICIRRCRFRAQLIIKDIHHPNHKLFQWLPSGKRLRSLMASTERFRRSFFPQAIQTINTTT</sequence>
<dbReference type="OrthoDB" id="10037236at2759"/>